<comment type="caution">
    <text evidence="1">The sequence shown here is derived from an EMBL/GenBank/DDBJ whole genome shotgun (WGS) entry which is preliminary data.</text>
</comment>
<evidence type="ECO:0000313" key="2">
    <source>
        <dbReference type="Proteomes" id="UP000295150"/>
    </source>
</evidence>
<dbReference type="GO" id="GO:0019634">
    <property type="term" value="P:organic phosphonate metabolic process"/>
    <property type="evidence" value="ECO:0007669"/>
    <property type="project" value="InterPro"/>
</dbReference>
<name>A0A4R6GS74_9GAMM</name>
<protein>
    <submittedName>
        <fullName evidence="1">Phosphonate metabolism protein PhnI</fullName>
    </submittedName>
</protein>
<accession>A0A4R6GS74</accession>
<keyword evidence="2" id="KW-1185">Reference proteome</keyword>
<evidence type="ECO:0000313" key="1">
    <source>
        <dbReference type="EMBL" id="TDN97570.1"/>
    </source>
</evidence>
<dbReference type="InterPro" id="IPR008773">
    <property type="entry name" value="PhnI"/>
</dbReference>
<dbReference type="Proteomes" id="UP000295150">
    <property type="component" value="Unassembled WGS sequence"/>
</dbReference>
<feature type="non-terminal residue" evidence="1">
    <location>
        <position position="236"/>
    </location>
</feature>
<reference evidence="1 2" key="1">
    <citation type="submission" date="2019-03" db="EMBL/GenBank/DDBJ databases">
        <title>Freshwater and sediment microbial communities from various areas in North America, analyzing microbe dynamics in response to fracking.</title>
        <authorList>
            <person name="Lamendella R."/>
        </authorList>
    </citation>
    <scope>NUCLEOTIDE SEQUENCE [LARGE SCALE GENOMIC DNA]</scope>
    <source>
        <strain evidence="1 2">1_TX</strain>
    </source>
</reference>
<dbReference type="EMBL" id="SNWH01000030">
    <property type="protein sequence ID" value="TDN97570.1"/>
    <property type="molecule type" value="Genomic_DNA"/>
</dbReference>
<dbReference type="AlphaFoldDB" id="A0A4R6GS74"/>
<organism evidence="1 2">
    <name type="scientific">Halomonas ventosae</name>
    <dbReference type="NCBI Taxonomy" id="229007"/>
    <lineage>
        <taxon>Bacteria</taxon>
        <taxon>Pseudomonadati</taxon>
        <taxon>Pseudomonadota</taxon>
        <taxon>Gammaproteobacteria</taxon>
        <taxon>Oceanospirillales</taxon>
        <taxon>Halomonadaceae</taxon>
        <taxon>Halomonas</taxon>
    </lineage>
</organism>
<sequence length="236" mass="25760">MGYSVVRGGAEAMQAAEEMLDFVRLGGLDRGDAEAAPPTFEVIDMMLRSQRSAVDRIMAEAGFYAPRLAATALVQAEGDAIEASFILRSLRASLPRIEPALPVEVAKMRVLRRISSAFKEVPGGQYLGPTRDYTLRFLRRALEDELPAARLSEVIAALGGDDGALPEMPRVVEMLREMGLISQPPEPPEEEPVDITMQPLRFPRPPRSARLQALARGETGMLNGLAYSSLRGYGHV</sequence>
<dbReference type="Pfam" id="PF05861">
    <property type="entry name" value="PhnI"/>
    <property type="match status" value="1"/>
</dbReference>
<proteinExistence type="predicted"/>
<gene>
    <name evidence="1" type="ORF">DFO68_1301</name>
</gene>
<dbReference type="RefSeq" id="WP_166637583.1">
    <property type="nucleotide sequence ID" value="NZ_SNWH01000030.1"/>
</dbReference>